<keyword evidence="6 8" id="KW-0472">Membrane</keyword>
<dbReference type="GO" id="GO:0140911">
    <property type="term" value="F:pore-forming activity"/>
    <property type="evidence" value="ECO:0007669"/>
    <property type="project" value="InterPro"/>
</dbReference>
<feature type="transmembrane region" description="Helical" evidence="8">
    <location>
        <begin position="80"/>
        <end position="99"/>
    </location>
</feature>
<feature type="binding site" evidence="7">
    <location>
        <position position="189"/>
    </location>
    <ligand>
        <name>Zn(2+)</name>
        <dbReference type="ChEBI" id="CHEBI:29105"/>
    </ligand>
</feature>
<feature type="binding site" evidence="7">
    <location>
        <position position="185"/>
    </location>
    <ligand>
        <name>Zn(2+)</name>
        <dbReference type="ChEBI" id="CHEBI:29105"/>
    </ligand>
</feature>
<sequence>MNAQSPTEEKWNWITHGFGLILSILGLLVLISENAHRTVFSTFSIIVYGITLLVLYFASTAYHYATNSKLKRKFRVMDHVGIYLLIAGTYTPVTLITLLDSKGKLLFFLVWSFAIIGSLLKLFFTGKFQVLSIILYVVMGWLIILDINMLTNKIGADGIGYLSYGGASYMIGILFYALKRMPFSHVIWHLFVLGGSVFHYILIYKYVI</sequence>
<dbReference type="Pfam" id="PF03006">
    <property type="entry name" value="HlyIII"/>
    <property type="match status" value="1"/>
</dbReference>
<keyword evidence="7" id="KW-0479">Metal-binding</keyword>
<evidence type="ECO:0000313" key="9">
    <source>
        <dbReference type="EMBL" id="KZS41171.1"/>
    </source>
</evidence>
<name>A0A163B9Y0_9FLAO</name>
<dbReference type="RefSeq" id="WP_066313100.1">
    <property type="nucleotide sequence ID" value="NZ_LQRT01000007.1"/>
</dbReference>
<comment type="caution">
    <text evidence="9">The sequence shown here is derived from an EMBL/GenBank/DDBJ whole genome shotgun (WGS) entry which is preliminary data.</text>
</comment>
<feature type="transmembrane region" description="Helical" evidence="8">
    <location>
        <begin position="105"/>
        <end position="123"/>
    </location>
</feature>
<dbReference type="STRING" id="1642818.AWE51_23770"/>
<evidence type="ECO:0000256" key="1">
    <source>
        <dbReference type="ARBA" id="ARBA00004651"/>
    </source>
</evidence>
<comment type="similarity">
    <text evidence="2">Belongs to the UPF0073 (Hly-III) family.</text>
</comment>
<dbReference type="Proteomes" id="UP000076715">
    <property type="component" value="Unassembled WGS sequence"/>
</dbReference>
<organism evidence="9 10">
    <name type="scientific">Aquimarina aggregata</name>
    <dbReference type="NCBI Taxonomy" id="1642818"/>
    <lineage>
        <taxon>Bacteria</taxon>
        <taxon>Pseudomonadati</taxon>
        <taxon>Bacteroidota</taxon>
        <taxon>Flavobacteriia</taxon>
        <taxon>Flavobacteriales</taxon>
        <taxon>Flavobacteriaceae</taxon>
        <taxon>Aquimarina</taxon>
    </lineage>
</organism>
<evidence type="ECO:0000256" key="8">
    <source>
        <dbReference type="SAM" id="Phobius"/>
    </source>
</evidence>
<proteinExistence type="inferred from homology"/>
<dbReference type="EMBL" id="LQRT01000007">
    <property type="protein sequence ID" value="KZS41171.1"/>
    <property type="molecule type" value="Genomic_DNA"/>
</dbReference>
<keyword evidence="3" id="KW-1003">Cell membrane</keyword>
<evidence type="ECO:0000256" key="2">
    <source>
        <dbReference type="ARBA" id="ARBA00008488"/>
    </source>
</evidence>
<dbReference type="InterPro" id="IPR004254">
    <property type="entry name" value="AdipoR/HlyIII-related"/>
</dbReference>
<feature type="transmembrane region" description="Helical" evidence="8">
    <location>
        <begin position="161"/>
        <end position="179"/>
    </location>
</feature>
<feature type="binding site" evidence="7">
    <location>
        <position position="63"/>
    </location>
    <ligand>
        <name>Zn(2+)</name>
        <dbReference type="ChEBI" id="CHEBI:29105"/>
    </ligand>
</feature>
<dbReference type="AlphaFoldDB" id="A0A163B9Y0"/>
<feature type="transmembrane region" description="Helical" evidence="8">
    <location>
        <begin position="38"/>
        <end position="59"/>
    </location>
</feature>
<evidence type="ECO:0000256" key="4">
    <source>
        <dbReference type="ARBA" id="ARBA00022692"/>
    </source>
</evidence>
<evidence type="ECO:0000256" key="5">
    <source>
        <dbReference type="ARBA" id="ARBA00022989"/>
    </source>
</evidence>
<keyword evidence="5 8" id="KW-1133">Transmembrane helix</keyword>
<dbReference type="PANTHER" id="PTHR20855">
    <property type="entry name" value="ADIPOR/PROGESTIN RECEPTOR-RELATED"/>
    <property type="match status" value="1"/>
</dbReference>
<reference evidence="9 10" key="1">
    <citation type="submission" date="2016-01" db="EMBL/GenBank/DDBJ databases">
        <title>The draft genome sequence of Aquimarina sp. RZW4-3-2.</title>
        <authorList>
            <person name="Wang Y."/>
        </authorList>
    </citation>
    <scope>NUCLEOTIDE SEQUENCE [LARGE SCALE GENOMIC DNA]</scope>
    <source>
        <strain evidence="9 10">RZW4-3-2</strain>
    </source>
</reference>
<comment type="subcellular location">
    <subcellularLocation>
        <location evidence="1">Cell membrane</location>
        <topology evidence="1">Multi-pass membrane protein</topology>
    </subcellularLocation>
</comment>
<dbReference type="InterPro" id="IPR005744">
    <property type="entry name" value="Hy-lIII"/>
</dbReference>
<feature type="transmembrane region" description="Helical" evidence="8">
    <location>
        <begin position="130"/>
        <end position="149"/>
    </location>
</feature>
<keyword evidence="4 8" id="KW-0812">Transmembrane</keyword>
<evidence type="ECO:0000256" key="7">
    <source>
        <dbReference type="PIRSR" id="PIRSR604254-1"/>
    </source>
</evidence>
<dbReference type="OrthoDB" id="9813689at2"/>
<gene>
    <name evidence="9" type="ORF">AWE51_23770</name>
</gene>
<keyword evidence="7" id="KW-0862">Zinc</keyword>
<feature type="transmembrane region" description="Helical" evidence="8">
    <location>
        <begin position="12"/>
        <end position="32"/>
    </location>
</feature>
<keyword evidence="10" id="KW-1185">Reference proteome</keyword>
<evidence type="ECO:0000313" key="10">
    <source>
        <dbReference type="Proteomes" id="UP000076715"/>
    </source>
</evidence>
<evidence type="ECO:0000256" key="6">
    <source>
        <dbReference type="ARBA" id="ARBA00023136"/>
    </source>
</evidence>
<protein>
    <submittedName>
        <fullName evidence="9">Hemolysin III family protein</fullName>
    </submittedName>
</protein>
<evidence type="ECO:0000256" key="3">
    <source>
        <dbReference type="ARBA" id="ARBA00022475"/>
    </source>
</evidence>
<dbReference type="NCBIfam" id="TIGR01065">
    <property type="entry name" value="hlyIII"/>
    <property type="match status" value="1"/>
</dbReference>
<dbReference type="GO" id="GO:0005886">
    <property type="term" value="C:plasma membrane"/>
    <property type="evidence" value="ECO:0007669"/>
    <property type="project" value="UniProtKB-SubCell"/>
</dbReference>
<accession>A0A163B9Y0</accession>
<dbReference type="PANTHER" id="PTHR20855:SF3">
    <property type="entry name" value="LD03007P"/>
    <property type="match status" value="1"/>
</dbReference>
<feature type="transmembrane region" description="Helical" evidence="8">
    <location>
        <begin position="186"/>
        <end position="207"/>
    </location>
</feature>
<dbReference type="GO" id="GO:0046872">
    <property type="term" value="F:metal ion binding"/>
    <property type="evidence" value="ECO:0007669"/>
    <property type="project" value="UniProtKB-KW"/>
</dbReference>